<sequence length="283" mass="28949">MPRIALVTDSTACLPAESADALGVTAVPLEVIVRGAPHSEAAPDTSKLLVEALRAHEAATTSRPSPEDFAAAYRAAAESGAEGVVSLHISAELSATLESAELAAKDAPLPVRVLDSRTIGMALGFAVLAAAEAGRDGAHDLDAVAEIAAKRSATASAFFYVDTLEYLRRGGRIGSARALLGSALAMKPLLHVADGRVEPLEKVRTSARAIARLEEIAVERAGGDGSSVQIAVQHLDATERAEALAARLRERLPGLSGITVCEVGAVIGAHVGPGVLGVIVSPL</sequence>
<reference evidence="3" key="1">
    <citation type="journal article" date="2019" name="Int. J. Syst. Evol. Microbiol.">
        <title>The Global Catalogue of Microorganisms (GCM) 10K type strain sequencing project: providing services to taxonomists for standard genome sequencing and annotation.</title>
        <authorList>
            <consortium name="The Broad Institute Genomics Platform"/>
            <consortium name="The Broad Institute Genome Sequencing Center for Infectious Disease"/>
            <person name="Wu L."/>
            <person name="Ma J."/>
        </authorList>
    </citation>
    <scope>NUCLEOTIDE SEQUENCE [LARGE SCALE GENOMIC DNA]</scope>
    <source>
        <strain evidence="3">JCM 16013</strain>
    </source>
</reference>
<accession>A0ABP5DWN9</accession>
<proteinExistence type="predicted"/>
<organism evidence="2 3">
    <name type="scientific">Catenulispora subtropica</name>
    <dbReference type="NCBI Taxonomy" id="450798"/>
    <lineage>
        <taxon>Bacteria</taxon>
        <taxon>Bacillati</taxon>
        <taxon>Actinomycetota</taxon>
        <taxon>Actinomycetes</taxon>
        <taxon>Catenulisporales</taxon>
        <taxon>Catenulisporaceae</taxon>
        <taxon>Catenulispora</taxon>
    </lineage>
</organism>
<evidence type="ECO:0000256" key="1">
    <source>
        <dbReference type="ARBA" id="ARBA00023121"/>
    </source>
</evidence>
<dbReference type="InterPro" id="IPR050270">
    <property type="entry name" value="DegV_domain_contain"/>
</dbReference>
<keyword evidence="3" id="KW-1185">Reference proteome</keyword>
<dbReference type="Proteomes" id="UP001499854">
    <property type="component" value="Unassembled WGS sequence"/>
</dbReference>
<dbReference type="Pfam" id="PF02645">
    <property type="entry name" value="DegV"/>
    <property type="match status" value="1"/>
</dbReference>
<protein>
    <submittedName>
        <fullName evidence="2">DegV family protein</fullName>
    </submittedName>
</protein>
<dbReference type="SUPFAM" id="SSF82549">
    <property type="entry name" value="DAK1/DegV-like"/>
    <property type="match status" value="1"/>
</dbReference>
<evidence type="ECO:0000313" key="2">
    <source>
        <dbReference type="EMBL" id="GAA1987582.1"/>
    </source>
</evidence>
<dbReference type="NCBIfam" id="TIGR00762">
    <property type="entry name" value="DegV"/>
    <property type="match status" value="1"/>
</dbReference>
<dbReference type="RefSeq" id="WP_344660304.1">
    <property type="nucleotide sequence ID" value="NZ_BAAAQM010000039.1"/>
</dbReference>
<dbReference type="PANTHER" id="PTHR33434:SF2">
    <property type="entry name" value="FATTY ACID-BINDING PROTEIN TM_1468"/>
    <property type="match status" value="1"/>
</dbReference>
<comment type="caution">
    <text evidence="2">The sequence shown here is derived from an EMBL/GenBank/DDBJ whole genome shotgun (WGS) entry which is preliminary data.</text>
</comment>
<dbReference type="InterPro" id="IPR043168">
    <property type="entry name" value="DegV_C"/>
</dbReference>
<dbReference type="PROSITE" id="PS51482">
    <property type="entry name" value="DEGV"/>
    <property type="match status" value="1"/>
</dbReference>
<gene>
    <name evidence="2" type="ORF">GCM10009838_57920</name>
</gene>
<keyword evidence="1" id="KW-0446">Lipid-binding</keyword>
<evidence type="ECO:0000313" key="3">
    <source>
        <dbReference type="Proteomes" id="UP001499854"/>
    </source>
</evidence>
<dbReference type="EMBL" id="BAAAQM010000039">
    <property type="protein sequence ID" value="GAA1987582.1"/>
    <property type="molecule type" value="Genomic_DNA"/>
</dbReference>
<name>A0ABP5DWN9_9ACTN</name>
<dbReference type="InterPro" id="IPR003797">
    <property type="entry name" value="DegV"/>
</dbReference>
<dbReference type="Gene3D" id="3.30.1180.10">
    <property type="match status" value="1"/>
</dbReference>
<dbReference type="Gene3D" id="3.40.50.10170">
    <property type="match status" value="1"/>
</dbReference>
<dbReference type="PANTHER" id="PTHR33434">
    <property type="entry name" value="DEGV DOMAIN-CONTAINING PROTEIN DR_1986-RELATED"/>
    <property type="match status" value="1"/>
</dbReference>